<dbReference type="InterPro" id="IPR011856">
    <property type="entry name" value="tRNA_endonuc-like_dom_sf"/>
</dbReference>
<protein>
    <recommendedName>
        <fullName evidence="2">Restriction endonuclease type IV Mrr domain-containing protein</fullName>
    </recommendedName>
</protein>
<dbReference type="SUPFAM" id="SSF52980">
    <property type="entry name" value="Restriction endonuclease-like"/>
    <property type="match status" value="1"/>
</dbReference>
<keyword evidence="4" id="KW-1185">Reference proteome</keyword>
<dbReference type="Gene3D" id="3.40.1350.10">
    <property type="match status" value="1"/>
</dbReference>
<dbReference type="InterPro" id="IPR052906">
    <property type="entry name" value="Type_IV_Methyl-Rstrct_Enzyme"/>
</dbReference>
<evidence type="ECO:0000313" key="3">
    <source>
        <dbReference type="EMBL" id="EQB04049.1"/>
    </source>
</evidence>
<dbReference type="Proteomes" id="UP000015524">
    <property type="component" value="Unassembled WGS sequence"/>
</dbReference>
<reference evidence="3 4" key="1">
    <citation type="journal article" date="2013" name="Genome Announc.">
        <title>Draft Genome Sequence of a Hexachlorocyclohexane-Degrading Bacterium, Sphingobium baderi Strain LL03T.</title>
        <authorList>
            <person name="Kaur J."/>
            <person name="Verma H."/>
            <person name="Tripathi C."/>
            <person name="Khurana J.P."/>
            <person name="Lal R."/>
        </authorList>
    </citation>
    <scope>NUCLEOTIDE SEQUENCE [LARGE SCALE GENOMIC DNA]</scope>
    <source>
        <strain evidence="3 4">LL03</strain>
    </source>
</reference>
<feature type="region of interest" description="Disordered" evidence="1">
    <location>
        <begin position="185"/>
        <end position="212"/>
    </location>
</feature>
<dbReference type="GO" id="GO:0003677">
    <property type="term" value="F:DNA binding"/>
    <property type="evidence" value="ECO:0007669"/>
    <property type="project" value="InterPro"/>
</dbReference>
<feature type="domain" description="Restriction endonuclease type IV Mrr" evidence="2">
    <location>
        <begin position="73"/>
        <end position="183"/>
    </location>
</feature>
<dbReference type="GO" id="GO:0009307">
    <property type="term" value="P:DNA restriction-modification system"/>
    <property type="evidence" value="ECO:0007669"/>
    <property type="project" value="InterPro"/>
</dbReference>
<dbReference type="PANTHER" id="PTHR30015:SF7">
    <property type="entry name" value="TYPE IV METHYL-DIRECTED RESTRICTION ENZYME ECOKMRR"/>
    <property type="match status" value="1"/>
</dbReference>
<evidence type="ECO:0000256" key="1">
    <source>
        <dbReference type="SAM" id="MobiDB-lite"/>
    </source>
</evidence>
<evidence type="ECO:0000313" key="4">
    <source>
        <dbReference type="Proteomes" id="UP000015524"/>
    </source>
</evidence>
<dbReference type="eggNOG" id="COG1715">
    <property type="taxonomic scope" value="Bacteria"/>
</dbReference>
<dbReference type="PANTHER" id="PTHR30015">
    <property type="entry name" value="MRR RESTRICTION SYSTEM PROTEIN"/>
    <property type="match status" value="1"/>
</dbReference>
<dbReference type="AlphaFoldDB" id="T0I327"/>
<organism evidence="3 4">
    <name type="scientific">Sphingobium baderi LL03</name>
    <dbReference type="NCBI Taxonomy" id="1114964"/>
    <lineage>
        <taxon>Bacteria</taxon>
        <taxon>Pseudomonadati</taxon>
        <taxon>Pseudomonadota</taxon>
        <taxon>Alphaproteobacteria</taxon>
        <taxon>Sphingomonadales</taxon>
        <taxon>Sphingomonadaceae</taxon>
        <taxon>Sphingobium</taxon>
    </lineage>
</organism>
<sequence>MAVMAADATDRRVPMNLNLVLVLILCAALLALVFRHYRIPIRHRWRQRRAREMCEQLRGRDRDQPAGIHYARLRAMDPLAFEELLLEAFERRGHRVIRNRRYTGDGGVDGEVIIAGERWLIQAKRYRDAIRPEHVRDFAQLCATRRRRGLFIHTGRTGGMSRAVVDGATGIEIVSGQRLLALLTGAPFSPEPPPQRFPIGPGRTGYRDRAPQ</sequence>
<dbReference type="InterPro" id="IPR007560">
    <property type="entry name" value="Restrct_endonuc_IV_Mrr"/>
</dbReference>
<proteinExistence type="predicted"/>
<name>T0I327_9SPHN</name>
<evidence type="ECO:0000259" key="2">
    <source>
        <dbReference type="Pfam" id="PF04471"/>
    </source>
</evidence>
<dbReference type="InterPro" id="IPR011335">
    <property type="entry name" value="Restrct_endonuc-II-like"/>
</dbReference>
<dbReference type="Pfam" id="PF04471">
    <property type="entry name" value="Mrr_cat"/>
    <property type="match status" value="1"/>
</dbReference>
<dbReference type="EMBL" id="ATIB01000036">
    <property type="protein sequence ID" value="EQB04049.1"/>
    <property type="molecule type" value="Genomic_DNA"/>
</dbReference>
<dbReference type="GO" id="GO:0015666">
    <property type="term" value="F:restriction endodeoxyribonuclease activity"/>
    <property type="evidence" value="ECO:0007669"/>
    <property type="project" value="TreeGrafter"/>
</dbReference>
<accession>T0I327</accession>
<dbReference type="PATRIC" id="fig|1114964.3.peg.968"/>
<gene>
    <name evidence="3" type="ORF">L485_05010</name>
</gene>
<comment type="caution">
    <text evidence="3">The sequence shown here is derived from an EMBL/GenBank/DDBJ whole genome shotgun (WGS) entry which is preliminary data.</text>
</comment>